<dbReference type="GO" id="GO:0005975">
    <property type="term" value="P:carbohydrate metabolic process"/>
    <property type="evidence" value="ECO:0007669"/>
    <property type="project" value="InterPro"/>
</dbReference>
<comment type="caution">
    <text evidence="6">The sequence shown here is derived from an EMBL/GenBank/DDBJ whole genome shotgun (WGS) entry which is preliminary data.</text>
</comment>
<dbReference type="InterPro" id="IPR016007">
    <property type="entry name" value="Alpha_rhamnosid"/>
</dbReference>
<evidence type="ECO:0000259" key="5">
    <source>
        <dbReference type="Pfam" id="PF17390"/>
    </source>
</evidence>
<keyword evidence="7" id="KW-1185">Reference proteome</keyword>
<dbReference type="GO" id="GO:0030596">
    <property type="term" value="F:alpha-L-rhamnosidase activity"/>
    <property type="evidence" value="ECO:0007669"/>
    <property type="project" value="UniProtKB-EC"/>
</dbReference>
<dbReference type="InterPro" id="IPR008928">
    <property type="entry name" value="6-hairpin_glycosidase_sf"/>
</dbReference>
<dbReference type="Pfam" id="PF17390">
    <property type="entry name" value="Bac_rhamnosid_C"/>
    <property type="match status" value="1"/>
</dbReference>
<gene>
    <name evidence="6" type="ORF">Amac_000610</name>
</gene>
<organism evidence="6 7">
    <name type="scientific">Acrocarpospora macrocephala</name>
    <dbReference type="NCBI Taxonomy" id="150177"/>
    <lineage>
        <taxon>Bacteria</taxon>
        <taxon>Bacillati</taxon>
        <taxon>Actinomycetota</taxon>
        <taxon>Actinomycetes</taxon>
        <taxon>Streptosporangiales</taxon>
        <taxon>Streptosporangiaceae</taxon>
        <taxon>Acrocarpospora</taxon>
    </lineage>
</organism>
<dbReference type="EMBL" id="BLAE01000003">
    <property type="protein sequence ID" value="GES06466.1"/>
    <property type="molecule type" value="Genomic_DNA"/>
</dbReference>
<name>A0A5M3WC94_9ACTN</name>
<comment type="catalytic activity">
    <reaction evidence="1">
        <text>Hydrolysis of terminal non-reducing alpha-L-rhamnose residues in alpha-L-rhamnosides.</text>
        <dbReference type="EC" id="3.2.1.40"/>
    </reaction>
</comment>
<accession>A0A5M3WC94</accession>
<evidence type="ECO:0000313" key="7">
    <source>
        <dbReference type="Proteomes" id="UP000331127"/>
    </source>
</evidence>
<protein>
    <recommendedName>
        <fullName evidence="2">alpha-L-rhamnosidase</fullName>
        <ecNumber evidence="2">3.2.1.40</ecNumber>
    </recommendedName>
</protein>
<proteinExistence type="predicted"/>
<dbReference type="Gene3D" id="1.50.10.10">
    <property type="match status" value="1"/>
</dbReference>
<sequence length="150" mass="16281">MEDHRIATGFVGTPLICDALASVGAYDTAYRLLTQRDCPGWLYPVTMGATTIWERWDSLLPDGTVNPGEMTSFNHYALGAVADFLHRVVAGLTPTAPGYRRLRIAPRPGGDLTHATAELHTPYGPTSVTWTRTETTLTVTTTIPPAQSPK</sequence>
<dbReference type="PANTHER" id="PTHR33307">
    <property type="entry name" value="ALPHA-RHAMNOSIDASE (EUROFUNG)"/>
    <property type="match status" value="1"/>
</dbReference>
<dbReference type="PANTHER" id="PTHR33307:SF6">
    <property type="entry name" value="ALPHA-RHAMNOSIDASE (EUROFUNG)-RELATED"/>
    <property type="match status" value="1"/>
</dbReference>
<dbReference type="Proteomes" id="UP000331127">
    <property type="component" value="Unassembled WGS sequence"/>
</dbReference>
<dbReference type="InterPro" id="IPR035398">
    <property type="entry name" value="Bac_rhamnosid_C"/>
</dbReference>
<dbReference type="SUPFAM" id="SSF48208">
    <property type="entry name" value="Six-hairpin glycosidases"/>
    <property type="match status" value="1"/>
</dbReference>
<dbReference type="Pfam" id="PF17389">
    <property type="entry name" value="Bac_rhamnosid6H"/>
    <property type="match status" value="1"/>
</dbReference>
<dbReference type="EC" id="3.2.1.40" evidence="2"/>
<dbReference type="InterPro" id="IPR035396">
    <property type="entry name" value="Bac_rhamnosid6H"/>
</dbReference>
<evidence type="ECO:0000256" key="1">
    <source>
        <dbReference type="ARBA" id="ARBA00001445"/>
    </source>
</evidence>
<feature type="domain" description="Alpha-L-rhamnosidase six-hairpin glycosidase" evidence="4">
    <location>
        <begin position="3"/>
        <end position="89"/>
    </location>
</feature>
<feature type="domain" description="Alpha-L-rhamnosidase C-terminal" evidence="5">
    <location>
        <begin position="91"/>
        <end position="145"/>
    </location>
</feature>
<evidence type="ECO:0000256" key="3">
    <source>
        <dbReference type="ARBA" id="ARBA00022801"/>
    </source>
</evidence>
<dbReference type="AlphaFoldDB" id="A0A5M3WC94"/>
<dbReference type="Gene3D" id="2.60.420.10">
    <property type="entry name" value="Maltose phosphorylase, domain 3"/>
    <property type="match status" value="1"/>
</dbReference>
<reference evidence="6 7" key="1">
    <citation type="submission" date="2019-10" db="EMBL/GenBank/DDBJ databases">
        <title>Whole genome shotgun sequence of Acrocarpospora macrocephala NBRC 16266.</title>
        <authorList>
            <person name="Ichikawa N."/>
            <person name="Kimura A."/>
            <person name="Kitahashi Y."/>
            <person name="Komaki H."/>
            <person name="Oguchi A."/>
        </authorList>
    </citation>
    <scope>NUCLEOTIDE SEQUENCE [LARGE SCALE GENOMIC DNA]</scope>
    <source>
        <strain evidence="6 7">NBRC 16266</strain>
    </source>
</reference>
<evidence type="ECO:0000259" key="4">
    <source>
        <dbReference type="Pfam" id="PF17389"/>
    </source>
</evidence>
<dbReference type="InterPro" id="IPR012341">
    <property type="entry name" value="6hp_glycosidase-like_sf"/>
</dbReference>
<evidence type="ECO:0000256" key="2">
    <source>
        <dbReference type="ARBA" id="ARBA00012652"/>
    </source>
</evidence>
<evidence type="ECO:0000313" key="6">
    <source>
        <dbReference type="EMBL" id="GES06466.1"/>
    </source>
</evidence>
<keyword evidence="3" id="KW-0378">Hydrolase</keyword>